<reference evidence="9" key="3">
    <citation type="submission" date="2021-03" db="EMBL/GenBank/DDBJ databases">
        <title>Genomic Encyclopedia of Type Strains, Phase IV (KMG-IV): sequencing the most valuable type-strain genomes for metagenomic binning, comparative biology and taxonomic classification.</title>
        <authorList>
            <person name="Goeker M."/>
        </authorList>
    </citation>
    <scope>NUCLEOTIDE SEQUENCE</scope>
    <source>
        <strain evidence="9">DSM 22443</strain>
    </source>
</reference>
<dbReference type="EC" id="3.2.1.21" evidence="3"/>
<evidence type="ECO:0000259" key="7">
    <source>
        <dbReference type="SMART" id="SM01217"/>
    </source>
</evidence>
<protein>
    <recommendedName>
        <fullName evidence="3">beta-glucosidase</fullName>
        <ecNumber evidence="3">3.2.1.21</ecNumber>
    </recommendedName>
</protein>
<dbReference type="GO" id="GO:0008422">
    <property type="term" value="F:beta-glucosidase activity"/>
    <property type="evidence" value="ECO:0007669"/>
    <property type="project" value="UniProtKB-EC"/>
</dbReference>
<organism evidence="8 10">
    <name type="scientific">Halarchaeum rubridurum</name>
    <dbReference type="NCBI Taxonomy" id="489911"/>
    <lineage>
        <taxon>Archaea</taxon>
        <taxon>Methanobacteriati</taxon>
        <taxon>Methanobacteriota</taxon>
        <taxon>Stenosarchaea group</taxon>
        <taxon>Halobacteria</taxon>
        <taxon>Halobacteriales</taxon>
        <taxon>Halobacteriaceae</taxon>
    </lineage>
</organism>
<keyword evidence="4" id="KW-0732">Signal</keyword>
<dbReference type="InterPro" id="IPR001764">
    <property type="entry name" value="Glyco_hydro_3_N"/>
</dbReference>
<evidence type="ECO:0000313" key="8">
    <source>
        <dbReference type="EMBL" id="GGM67227.1"/>
    </source>
</evidence>
<dbReference type="AlphaFoldDB" id="A0A830FYJ1"/>
<dbReference type="EMBL" id="BMOO01000003">
    <property type="protein sequence ID" value="GGM67227.1"/>
    <property type="molecule type" value="Genomic_DNA"/>
</dbReference>
<dbReference type="Pfam" id="PF14310">
    <property type="entry name" value="Fn3-like"/>
    <property type="match status" value="1"/>
</dbReference>
<reference evidence="8" key="2">
    <citation type="submission" date="2020-09" db="EMBL/GenBank/DDBJ databases">
        <authorList>
            <person name="Sun Q."/>
            <person name="Ohkuma M."/>
        </authorList>
    </citation>
    <scope>NUCLEOTIDE SEQUENCE</scope>
    <source>
        <strain evidence="8">JCM 16108</strain>
    </source>
</reference>
<evidence type="ECO:0000313" key="10">
    <source>
        <dbReference type="Proteomes" id="UP000614609"/>
    </source>
</evidence>
<gene>
    <name evidence="8" type="primary">xloA</name>
    <name evidence="8" type="ORF">GCM10009017_16790</name>
    <name evidence="9" type="ORF">J2752_000057</name>
</gene>
<dbReference type="InterPro" id="IPR026891">
    <property type="entry name" value="Fn3-like"/>
</dbReference>
<reference evidence="8" key="1">
    <citation type="journal article" date="2014" name="Int. J. Syst. Evol. Microbiol.">
        <title>Complete genome sequence of Corynebacterium casei LMG S-19264T (=DSM 44701T), isolated from a smear-ripened cheese.</title>
        <authorList>
            <consortium name="US DOE Joint Genome Institute (JGI-PGF)"/>
            <person name="Walter F."/>
            <person name="Albersmeier A."/>
            <person name="Kalinowski J."/>
            <person name="Ruckert C."/>
        </authorList>
    </citation>
    <scope>NUCLEOTIDE SEQUENCE</scope>
    <source>
        <strain evidence="8">JCM 16108</strain>
    </source>
</reference>
<dbReference type="SMART" id="SM01217">
    <property type="entry name" value="Fn3_like"/>
    <property type="match status" value="1"/>
</dbReference>
<dbReference type="PRINTS" id="PR00133">
    <property type="entry name" value="GLHYDRLASE3"/>
</dbReference>
<dbReference type="InterPro" id="IPR019546">
    <property type="entry name" value="TAT_signal_bac_arc"/>
</dbReference>
<dbReference type="SUPFAM" id="SSF52279">
    <property type="entry name" value="Beta-D-glucan exohydrolase, C-terminal domain"/>
    <property type="match status" value="1"/>
</dbReference>
<dbReference type="Proteomes" id="UP000614609">
    <property type="component" value="Unassembled WGS sequence"/>
</dbReference>
<dbReference type="NCBIfam" id="TIGR01409">
    <property type="entry name" value="TAT_signal_seq"/>
    <property type="match status" value="1"/>
</dbReference>
<dbReference type="EMBL" id="JAGGKO010000001">
    <property type="protein sequence ID" value="MBP1953176.1"/>
    <property type="molecule type" value="Genomic_DNA"/>
</dbReference>
<comment type="similarity">
    <text evidence="2">Belongs to the glycosyl hydrolase 3 family.</text>
</comment>
<dbReference type="RefSeq" id="WP_188871833.1">
    <property type="nucleotide sequence ID" value="NZ_BMOO01000003.1"/>
</dbReference>
<feature type="domain" description="Fibronectin type III-like" evidence="7">
    <location>
        <begin position="688"/>
        <end position="761"/>
    </location>
</feature>
<keyword evidence="6 9" id="KW-0326">Glycosidase</keyword>
<keyword evidence="5 8" id="KW-0378">Hydrolase</keyword>
<dbReference type="SUPFAM" id="SSF51445">
    <property type="entry name" value="(Trans)glycosidases"/>
    <property type="match status" value="1"/>
</dbReference>
<dbReference type="InterPro" id="IPR036881">
    <property type="entry name" value="Glyco_hydro_3_C_sf"/>
</dbReference>
<dbReference type="InterPro" id="IPR006311">
    <property type="entry name" value="TAT_signal"/>
</dbReference>
<dbReference type="PANTHER" id="PTHR30620:SF16">
    <property type="entry name" value="LYSOSOMAL BETA GLUCOSIDASE"/>
    <property type="match status" value="1"/>
</dbReference>
<dbReference type="Pfam" id="PF00933">
    <property type="entry name" value="Glyco_hydro_3"/>
    <property type="match status" value="1"/>
</dbReference>
<evidence type="ECO:0000256" key="4">
    <source>
        <dbReference type="ARBA" id="ARBA00022729"/>
    </source>
</evidence>
<dbReference type="GO" id="GO:0009251">
    <property type="term" value="P:glucan catabolic process"/>
    <property type="evidence" value="ECO:0007669"/>
    <property type="project" value="TreeGrafter"/>
</dbReference>
<evidence type="ECO:0000256" key="1">
    <source>
        <dbReference type="ARBA" id="ARBA00000448"/>
    </source>
</evidence>
<dbReference type="Gene3D" id="3.40.50.1700">
    <property type="entry name" value="Glycoside hydrolase family 3 C-terminal domain"/>
    <property type="match status" value="1"/>
</dbReference>
<dbReference type="Pfam" id="PF01915">
    <property type="entry name" value="Glyco_hydro_3_C"/>
    <property type="match status" value="1"/>
</dbReference>
<dbReference type="InterPro" id="IPR051915">
    <property type="entry name" value="Cellulose_Degrad_GH3"/>
</dbReference>
<dbReference type="Gene3D" id="2.60.40.10">
    <property type="entry name" value="Immunoglobulins"/>
    <property type="match status" value="1"/>
</dbReference>
<keyword evidence="10" id="KW-1185">Reference proteome</keyword>
<comment type="caution">
    <text evidence="8">The sequence shown here is derived from an EMBL/GenBank/DDBJ whole genome shotgun (WGS) entry which is preliminary data.</text>
</comment>
<evidence type="ECO:0000256" key="3">
    <source>
        <dbReference type="ARBA" id="ARBA00012744"/>
    </source>
</evidence>
<dbReference type="Proteomes" id="UP000765891">
    <property type="component" value="Unassembled WGS sequence"/>
</dbReference>
<dbReference type="Gene3D" id="3.20.20.300">
    <property type="entry name" value="Glycoside hydrolase, family 3, N-terminal domain"/>
    <property type="match status" value="1"/>
</dbReference>
<evidence type="ECO:0000256" key="5">
    <source>
        <dbReference type="ARBA" id="ARBA00022801"/>
    </source>
</evidence>
<evidence type="ECO:0000313" key="9">
    <source>
        <dbReference type="EMBL" id="MBP1953176.1"/>
    </source>
</evidence>
<dbReference type="InterPro" id="IPR002772">
    <property type="entry name" value="Glyco_hydro_3_C"/>
</dbReference>
<dbReference type="PROSITE" id="PS51318">
    <property type="entry name" value="TAT"/>
    <property type="match status" value="1"/>
</dbReference>
<accession>A0A830FYJ1</accession>
<dbReference type="InterPro" id="IPR013783">
    <property type="entry name" value="Ig-like_fold"/>
</dbReference>
<proteinExistence type="inferred from homology"/>
<evidence type="ECO:0000256" key="6">
    <source>
        <dbReference type="ARBA" id="ARBA00023295"/>
    </source>
</evidence>
<dbReference type="OrthoDB" id="30657at2157"/>
<dbReference type="InterPro" id="IPR036962">
    <property type="entry name" value="Glyco_hydro_3_N_sf"/>
</dbReference>
<comment type="catalytic activity">
    <reaction evidence="1">
        <text>Hydrolysis of terminal, non-reducing beta-D-glucosyl residues with release of beta-D-glucose.</text>
        <dbReference type="EC" id="3.2.1.21"/>
    </reaction>
</comment>
<name>A0A830FYJ1_9EURY</name>
<evidence type="ECO:0000256" key="2">
    <source>
        <dbReference type="ARBA" id="ARBA00005336"/>
    </source>
</evidence>
<dbReference type="PANTHER" id="PTHR30620">
    <property type="entry name" value="PERIPLASMIC BETA-GLUCOSIDASE-RELATED"/>
    <property type="match status" value="1"/>
</dbReference>
<sequence>MSDNNTHSRRRFLQATGALGAAAVAGGAESVSAQEMQTYGDGSRPAPPETDVEAILSELSVEEKIGQMIQANVSTVDASEVASLFTDYHVGSLLTGSAYPPSRDPVELAKGVNALQEYAINEGNGVPFVYGLDTVHGNVTVEGSTAFPHNVGMGATRDPELMAAAAKHTGDSAAAVGAHWGFAPTSGIARDPRWGRFYETLSEDPHLAGELGAAAVRGLQEGDADHGGVAASVKHFAAYSEPQNGDDRSPARIPVRDLVENHFVPHHMGLQEEPLTVMVNSGSVNGVPAHASSWLLTDVLRDRMGFEGLAVSDWNDFHRMVDMHEYAPDLRAAVKAGVNAGVDMAMLSDMAHVEEFYTALLDLVEAGEVPESRIDEAARRSLELKAELGLLEDPYVDPTRAPDVVGGAKDAAREAVRESLTLLKNEGDALPLSPTQNVVLAGPNVDDVRAQCGGWTIGWQGLHADDAKPWATTIAEGVRSRAVGGVAVHETGYTFNRWSDDEWSLDAGTKAAIVADAKAADRVVLVLGEGPYAEGFGNTDELALPAAQRELVDAVADLDTEVVGLLVAGRPRGTSETLAKLDAFAMAYYPGSAGGAVADVLYGDADPGGRLAFRWPDGVGQVPNYYNQYHPAKDNADALFDFGAGESYTEFAFSDLTVSPSTVANAARTGTATASVTVTNTGDRTGTALAEAYYTEAYGSVQYPRRKRLGSEKVELAPGRSQRVTVEFPLAALAVVPGEVPGDADPVVEAGDFTVELGGETTTLTVDETVPLDPTPGASQ</sequence>
<dbReference type="InterPro" id="IPR017853">
    <property type="entry name" value="GH"/>
</dbReference>